<name>A0ABU3MZK5_9SPHN</name>
<organism evidence="2">
    <name type="scientific">Sphingomonas psychrotolerans</name>
    <dbReference type="NCBI Taxonomy" id="1327635"/>
    <lineage>
        <taxon>Bacteria</taxon>
        <taxon>Pseudomonadati</taxon>
        <taxon>Pseudomonadota</taxon>
        <taxon>Alphaproteobacteria</taxon>
        <taxon>Sphingomonadales</taxon>
        <taxon>Sphingomonadaceae</taxon>
        <taxon>Sphingomonas</taxon>
    </lineage>
</organism>
<evidence type="ECO:0000313" key="2">
    <source>
        <dbReference type="EMBL" id="MDT8757725.1"/>
    </source>
</evidence>
<accession>A0ABU3MZK5</accession>
<dbReference type="EMBL" id="JALMLT010000001">
    <property type="protein sequence ID" value="MDT8757725.1"/>
    <property type="molecule type" value="Genomic_DNA"/>
</dbReference>
<dbReference type="Gene3D" id="2.60.120.560">
    <property type="entry name" value="Exo-inulinase, domain 1"/>
    <property type="match status" value="2"/>
</dbReference>
<gene>
    <name evidence="2" type="ORF">MZO42_03350</name>
</gene>
<sequence length="453" mass="50118">MLGAALATNAAAAQEAAPWRDLTPSQGLAGWHVTGGNAKFEVDKGELVGRAAPGSTNSWLVSDTGYGDFILEFDARTDPKLNSGVMIRGQSRPDYRNGVVHGYQAEIDPSARGWSGGIYDEQRRQWLYTLGRNDAARKAFRPGDWNHYRVEAIGNRLRTWLNGVPAADIADNTDARGFIAFQVHAISDAEASRQPEVRFRNVRIITDAPSRFASKPAPLEQQGWLANQLTDVEKRAGWKLLWDGKTTTGWRSARSGDFPKKGWSISDGVLSVNGTDGAESANGGDIITTRNYRNFEVSVDFRLTPGANSGIKYFVDTDLLKGEGSAIGLEFQLLDDARHPDAKMGRDGNRTLGSLYDLITARNLSDPDSTNKRFNPPGEWNRAVIVSRGRHVEHWLNGYKVVEYERGSPEFRALVARSKYAKWPNFGEGDAGPILLQDHGNHVDFRSIKLREF</sequence>
<proteinExistence type="predicted"/>
<protein>
    <submittedName>
        <fullName evidence="2">DUF1080 domain-containing protein</fullName>
    </submittedName>
</protein>
<feature type="domain" description="3-keto-alpha-glucoside-1,2-lyase/3-keto-2-hydroxy-glucal hydratase" evidence="1">
    <location>
        <begin position="19"/>
        <end position="204"/>
    </location>
</feature>
<dbReference type="InterPro" id="IPR010496">
    <property type="entry name" value="AL/BT2_dom"/>
</dbReference>
<feature type="domain" description="3-keto-alpha-glucoside-1,2-lyase/3-keto-2-hydroxy-glucal hydratase" evidence="1">
    <location>
        <begin position="237"/>
        <end position="451"/>
    </location>
</feature>
<dbReference type="Pfam" id="PF06439">
    <property type="entry name" value="3keto-disac_hyd"/>
    <property type="match status" value="2"/>
</dbReference>
<evidence type="ECO:0000259" key="1">
    <source>
        <dbReference type="Pfam" id="PF06439"/>
    </source>
</evidence>
<reference evidence="2" key="1">
    <citation type="submission" date="2022-04" db="EMBL/GenBank/DDBJ databases">
        <title>Tomato heritable bacteria conferring resistance against bacterial wilt.</title>
        <authorList>
            <person name="Yin J."/>
        </authorList>
    </citation>
    <scope>NUCLEOTIDE SEQUENCE</scope>
    <source>
        <strain evidence="2">Cra20</strain>
    </source>
</reference>
<comment type="caution">
    <text evidence="2">The sequence shown here is derived from an EMBL/GenBank/DDBJ whole genome shotgun (WGS) entry which is preliminary data.</text>
</comment>